<dbReference type="Gene3D" id="1.10.10.1320">
    <property type="entry name" value="Anti-sigma factor, zinc-finger domain"/>
    <property type="match status" value="1"/>
</dbReference>
<dbReference type="RefSeq" id="WP_085881177.1">
    <property type="nucleotide sequence ID" value="NZ_FWFZ01000061.1"/>
</dbReference>
<dbReference type="AlphaFoldDB" id="A0A1Y5U1C1"/>
<reference evidence="2 3" key="1">
    <citation type="submission" date="2017-03" db="EMBL/GenBank/DDBJ databases">
        <authorList>
            <person name="Afonso C.L."/>
            <person name="Miller P.J."/>
            <person name="Scott M.A."/>
            <person name="Spackman E."/>
            <person name="Goraichik I."/>
            <person name="Dimitrov K.M."/>
            <person name="Suarez D.L."/>
            <person name="Swayne D.E."/>
        </authorList>
    </citation>
    <scope>NUCLEOTIDE SEQUENCE [LARGE SCALE GENOMIC DNA]</scope>
    <source>
        <strain evidence="2 3">CECT 7023</strain>
    </source>
</reference>
<dbReference type="OrthoDB" id="8374021at2"/>
<organism evidence="2 3">
    <name type="scientific">Roseisalinus antarcticus</name>
    <dbReference type="NCBI Taxonomy" id="254357"/>
    <lineage>
        <taxon>Bacteria</taxon>
        <taxon>Pseudomonadati</taxon>
        <taxon>Pseudomonadota</taxon>
        <taxon>Alphaproteobacteria</taxon>
        <taxon>Rhodobacterales</taxon>
        <taxon>Roseobacteraceae</taxon>
        <taxon>Roseisalinus</taxon>
    </lineage>
</organism>
<dbReference type="InterPro" id="IPR027383">
    <property type="entry name" value="Znf_put"/>
</dbReference>
<dbReference type="InterPro" id="IPR041916">
    <property type="entry name" value="Anti_sigma_zinc_sf"/>
</dbReference>
<proteinExistence type="predicted"/>
<feature type="domain" description="Putative zinc-finger" evidence="1">
    <location>
        <begin position="4"/>
        <end position="37"/>
    </location>
</feature>
<gene>
    <name evidence="2" type="ORF">ROA7023_04509</name>
</gene>
<keyword evidence="3" id="KW-1185">Reference proteome</keyword>
<dbReference type="Pfam" id="PF13490">
    <property type="entry name" value="zf-HC2"/>
    <property type="match status" value="1"/>
</dbReference>
<evidence type="ECO:0000259" key="1">
    <source>
        <dbReference type="Pfam" id="PF13490"/>
    </source>
</evidence>
<protein>
    <recommendedName>
        <fullName evidence="1">Putative zinc-finger domain-containing protein</fullName>
    </recommendedName>
</protein>
<evidence type="ECO:0000313" key="2">
    <source>
        <dbReference type="EMBL" id="SLN77777.1"/>
    </source>
</evidence>
<name>A0A1Y5U1C1_9RHOB</name>
<accession>A0A1Y5U1C1</accession>
<evidence type="ECO:0000313" key="3">
    <source>
        <dbReference type="Proteomes" id="UP000193900"/>
    </source>
</evidence>
<sequence>MLSCKDVADRASALFDGELSTWDALQIRLHLAMCKGCGRFIEQMRLTDRLTAEVADQGEPLQHEAEDGRFAEILSTLRKEEPRR</sequence>
<dbReference type="Proteomes" id="UP000193900">
    <property type="component" value="Unassembled WGS sequence"/>
</dbReference>
<dbReference type="EMBL" id="FWFZ01000061">
    <property type="protein sequence ID" value="SLN77777.1"/>
    <property type="molecule type" value="Genomic_DNA"/>
</dbReference>